<accession>A0AC61S9F4</accession>
<protein>
    <submittedName>
        <fullName evidence="1">Uncharacterized protein</fullName>
    </submittedName>
</protein>
<evidence type="ECO:0000313" key="1">
    <source>
        <dbReference type="EMBL" id="TKY91315.1"/>
    </source>
</evidence>
<comment type="caution">
    <text evidence="1">The sequence shown here is derived from an EMBL/GenBank/DDBJ whole genome shotgun (WGS) entry which is preliminary data.</text>
</comment>
<dbReference type="EMBL" id="QYBA01000218">
    <property type="protein sequence ID" value="TKY91315.1"/>
    <property type="molecule type" value="Genomic_DNA"/>
</dbReference>
<sequence length="243" mass="28198">NWIQILRLDESRKRDLGLHLANIMSKGFNYAIEYCNKNGIEYKYLGNVDGDLTIEHTFFLNLINEFEKDPALGIASGGTNFTINNEVVHVKGLSVDEPSGGHMLIRRKCYEDCAGIPQSYSYDSVLKAKARLGGWTNKRFEDNLATEARDVNSAEGYFKGFLHLGKSHYYLNFHPIHIFASGVLKIFRKPYYGGIIYISSYLFNFLKREGQIEDDLIKDYYWNKWKRIYKDRLTSRVTYEVVK</sequence>
<proteinExistence type="predicted"/>
<name>A0AC61S9F4_9EURY</name>
<feature type="non-terminal residue" evidence="1">
    <location>
        <position position="1"/>
    </location>
</feature>
<reference evidence="1" key="1">
    <citation type="submission" date="2018-09" db="EMBL/GenBank/DDBJ databases">
        <title>A genomic encyclopedia of anaerobic methanotrophic archaea.</title>
        <authorList>
            <person name="Skennerton C.T."/>
            <person name="Chadwick G.L."/>
            <person name="Laso-Perez R."/>
            <person name="Leu A.O."/>
            <person name="Speth D.R."/>
            <person name="Yu H."/>
            <person name="Morgan-Lang C."/>
            <person name="Hatzenpichler R."/>
            <person name="Goudeau D."/>
            <person name="Malmstrom R."/>
            <person name="Woyke T."/>
            <person name="Hallam S."/>
            <person name="Tyson G.W."/>
            <person name="Wegener G."/>
            <person name="Boetius A."/>
            <person name="Orphan V.J."/>
        </authorList>
    </citation>
    <scope>NUCLEOTIDE SEQUENCE</scope>
    <source>
        <strain evidence="1">CONS3730D10UFb2</strain>
    </source>
</reference>
<dbReference type="Proteomes" id="UP000315423">
    <property type="component" value="Unassembled WGS sequence"/>
</dbReference>
<gene>
    <name evidence="1" type="ORF">C5S46_06475</name>
</gene>
<evidence type="ECO:0000313" key="2">
    <source>
        <dbReference type="Proteomes" id="UP000315423"/>
    </source>
</evidence>
<organism evidence="1 2">
    <name type="scientific">Candidatus Methanomarinus sp</name>
    <dbReference type="NCBI Taxonomy" id="3386244"/>
    <lineage>
        <taxon>Archaea</taxon>
        <taxon>Methanobacteriati</taxon>
        <taxon>Methanobacteriota</taxon>
        <taxon>Stenosarchaea group</taxon>
        <taxon>Methanomicrobia</taxon>
        <taxon>Methanosarcinales</taxon>
        <taxon>ANME-2 cluster</taxon>
        <taxon>Candidatus Methanocomedenaceae</taxon>
        <taxon>Candidatus Methanomarinus</taxon>
    </lineage>
</organism>